<evidence type="ECO:0000313" key="1">
    <source>
        <dbReference type="EMBL" id="PQQ03823.1"/>
    </source>
</evidence>
<gene>
    <name evidence="1" type="ORF">Pyn_16962</name>
</gene>
<comment type="caution">
    <text evidence="1">The sequence shown here is derived from an EMBL/GenBank/DDBJ whole genome shotgun (WGS) entry which is preliminary data.</text>
</comment>
<dbReference type="OrthoDB" id="10431265at2759"/>
<name>A0A314YBT4_PRUYE</name>
<accession>A0A314YBT4</accession>
<keyword evidence="2" id="KW-1185">Reference proteome</keyword>
<dbReference type="Proteomes" id="UP000250321">
    <property type="component" value="Unassembled WGS sequence"/>
</dbReference>
<reference evidence="1 2" key="1">
    <citation type="submission" date="2018-02" db="EMBL/GenBank/DDBJ databases">
        <title>Draft genome of wild Prunus yedoensis var. nudiflora.</title>
        <authorList>
            <person name="Baek S."/>
            <person name="Kim J.-H."/>
            <person name="Choi K."/>
            <person name="Kim G.-B."/>
            <person name="Cho A."/>
            <person name="Jang H."/>
            <person name="Shin C.-H."/>
            <person name="Yu H.-J."/>
            <person name="Mun J.-H."/>
        </authorList>
    </citation>
    <scope>NUCLEOTIDE SEQUENCE [LARGE SCALE GENOMIC DNA]</scope>
    <source>
        <strain evidence="2">cv. Jeju island</strain>
        <tissue evidence="1">Leaf</tissue>
    </source>
</reference>
<organism evidence="1 2">
    <name type="scientific">Prunus yedoensis var. nudiflora</name>
    <dbReference type="NCBI Taxonomy" id="2094558"/>
    <lineage>
        <taxon>Eukaryota</taxon>
        <taxon>Viridiplantae</taxon>
        <taxon>Streptophyta</taxon>
        <taxon>Embryophyta</taxon>
        <taxon>Tracheophyta</taxon>
        <taxon>Spermatophyta</taxon>
        <taxon>Magnoliopsida</taxon>
        <taxon>eudicotyledons</taxon>
        <taxon>Gunneridae</taxon>
        <taxon>Pentapetalae</taxon>
        <taxon>rosids</taxon>
        <taxon>fabids</taxon>
        <taxon>Rosales</taxon>
        <taxon>Rosaceae</taxon>
        <taxon>Amygdaloideae</taxon>
        <taxon>Amygdaleae</taxon>
        <taxon>Prunus</taxon>
    </lineage>
</organism>
<protein>
    <submittedName>
        <fullName evidence="1">Uncharacterized protein</fullName>
    </submittedName>
</protein>
<evidence type="ECO:0000313" key="2">
    <source>
        <dbReference type="Proteomes" id="UP000250321"/>
    </source>
</evidence>
<proteinExistence type="predicted"/>
<sequence length="88" mass="9454">MILLRTYAKRATLIGTSPDVGQTGHTLIDTSPDVGQMGYTLTDTSPDIGRTDHTLIDTSPDVGQTCHTHRHVFGCRPNGSLSSTSLRT</sequence>
<dbReference type="AlphaFoldDB" id="A0A314YBT4"/>
<dbReference type="EMBL" id="PJQY01001302">
    <property type="protein sequence ID" value="PQQ03823.1"/>
    <property type="molecule type" value="Genomic_DNA"/>
</dbReference>